<dbReference type="InterPro" id="IPR005225">
    <property type="entry name" value="Small_GTP-bd"/>
</dbReference>
<sequence length="312" mass="35683">MNDKVLKVGKESVPVTILGLENAGKTTLIERLKTGSFVEDTTPTLGVSFESFKVGDTLFKIFDVGGQFVYRKQFWVNYASNSYGIIFVFDASDKERTTEGKEWFWYLIDNIEIEDRIVVAFFANKADLECMSIEEIIEALELPRMSEHSKISFQIFKTSNKTGEGIDAALDWFTNKLKQIGKEKIVHPKGLIISTTLGRVQLFLDLEGLSQQISQIRELLAQIFKYESATLKEEKLSTISNENIKLVCHERSDVIITMIINPEESHVEAQRYIEQVYEYLEKKTAKTKDELIKGILNLLNIKDESKVKIITM</sequence>
<dbReference type="Gene3D" id="3.40.50.300">
    <property type="entry name" value="P-loop containing nucleotide triphosphate hydrolases"/>
    <property type="match status" value="1"/>
</dbReference>
<dbReference type="GO" id="GO:0003924">
    <property type="term" value="F:GTPase activity"/>
    <property type="evidence" value="ECO:0007669"/>
    <property type="project" value="InterPro"/>
</dbReference>
<keyword evidence="1" id="KW-0547">Nucleotide-binding</keyword>
<dbReference type="SMART" id="SM00177">
    <property type="entry name" value="ARF"/>
    <property type="match status" value="1"/>
</dbReference>
<dbReference type="PROSITE" id="PS51419">
    <property type="entry name" value="RAB"/>
    <property type="match status" value="1"/>
</dbReference>
<dbReference type="SMART" id="SM00175">
    <property type="entry name" value="RAB"/>
    <property type="match status" value="1"/>
</dbReference>
<dbReference type="InterPro" id="IPR024156">
    <property type="entry name" value="Small_GTPase_ARF"/>
</dbReference>
<organism evidence="3">
    <name type="scientific">Candidatus Heimdallarchaeum aukensis</name>
    <dbReference type="NCBI Taxonomy" id="2876573"/>
    <lineage>
        <taxon>Archaea</taxon>
        <taxon>Promethearchaeati</taxon>
        <taxon>Candidatus Heimdallarchaeota</taxon>
        <taxon>Candidatus Heimdallarchaeia (ex Rinke et al. 2021) (nom. nud.)</taxon>
        <taxon>Candidatus Heimdallarchaeales</taxon>
        <taxon>Candidatus Heimdallarchaeaceae</taxon>
        <taxon>Candidatus Heimdallarchaeum</taxon>
    </lineage>
</organism>
<dbReference type="PROSITE" id="PS51417">
    <property type="entry name" value="ARF"/>
    <property type="match status" value="1"/>
</dbReference>
<dbReference type="EMBL" id="CP084166">
    <property type="protein sequence ID" value="UJG40047.1"/>
    <property type="molecule type" value="Genomic_DNA"/>
</dbReference>
<dbReference type="CDD" id="cd00878">
    <property type="entry name" value="Arf_Arl"/>
    <property type="match status" value="1"/>
</dbReference>
<evidence type="ECO:0000256" key="2">
    <source>
        <dbReference type="ARBA" id="ARBA00023134"/>
    </source>
</evidence>
<dbReference type="PANTHER" id="PTHR11711">
    <property type="entry name" value="ADP RIBOSYLATION FACTOR-RELATED"/>
    <property type="match status" value="1"/>
</dbReference>
<dbReference type="PRINTS" id="PR00328">
    <property type="entry name" value="SAR1GTPBP"/>
</dbReference>
<reference evidence="3" key="1">
    <citation type="journal article" date="2022" name="Nat. Microbiol.">
        <title>Unique mobile elements and scalable gene flow at the prokaryote-eukaryote boundary revealed by circularized Asgard archaea genomes.</title>
        <authorList>
            <person name="Wu F."/>
            <person name="Speth D.R."/>
            <person name="Philosof A."/>
            <person name="Cremiere A."/>
            <person name="Narayanan A."/>
            <person name="Barco R.A."/>
            <person name="Connon S.A."/>
            <person name="Amend J.P."/>
            <person name="Antoshechkin I.A."/>
            <person name="Orphan V.J."/>
        </authorList>
    </citation>
    <scope>NUCLEOTIDE SEQUENCE</scope>
    <source>
        <strain evidence="3">PM71</strain>
    </source>
</reference>
<accession>A0A9Y1FJJ0</accession>
<protein>
    <submittedName>
        <fullName evidence="3">ADP-ribosylation factor-like protein</fullName>
    </submittedName>
</protein>
<evidence type="ECO:0000256" key="1">
    <source>
        <dbReference type="ARBA" id="ARBA00022741"/>
    </source>
</evidence>
<name>A0A9Y1FJJ0_9ARCH</name>
<dbReference type="GO" id="GO:0005525">
    <property type="term" value="F:GTP binding"/>
    <property type="evidence" value="ECO:0007669"/>
    <property type="project" value="UniProtKB-KW"/>
</dbReference>
<dbReference type="InterPro" id="IPR006689">
    <property type="entry name" value="Small_GTPase_ARF/SAR"/>
</dbReference>
<proteinExistence type="predicted"/>
<dbReference type="SUPFAM" id="SSF52540">
    <property type="entry name" value="P-loop containing nucleoside triphosphate hydrolases"/>
    <property type="match status" value="1"/>
</dbReference>
<gene>
    <name evidence="3" type="ORF">K9W45_09380</name>
</gene>
<dbReference type="AlphaFoldDB" id="A0A9Y1FJJ0"/>
<dbReference type="SMART" id="SM00178">
    <property type="entry name" value="SAR"/>
    <property type="match status" value="1"/>
</dbReference>
<dbReference type="Proteomes" id="UP001201020">
    <property type="component" value="Chromosome"/>
</dbReference>
<evidence type="ECO:0000313" key="3">
    <source>
        <dbReference type="EMBL" id="UJG40047.1"/>
    </source>
</evidence>
<dbReference type="Pfam" id="PF00025">
    <property type="entry name" value="Arf"/>
    <property type="match status" value="1"/>
</dbReference>
<keyword evidence="2" id="KW-0342">GTP-binding</keyword>
<dbReference type="InterPro" id="IPR027417">
    <property type="entry name" value="P-loop_NTPase"/>
</dbReference>
<dbReference type="NCBIfam" id="TIGR00231">
    <property type="entry name" value="small_GTP"/>
    <property type="match status" value="1"/>
</dbReference>